<feature type="compositionally biased region" description="Low complexity" evidence="1">
    <location>
        <begin position="268"/>
        <end position="279"/>
    </location>
</feature>
<evidence type="ECO:0000313" key="2">
    <source>
        <dbReference type="EMBL" id="KAK6356848.1"/>
    </source>
</evidence>
<reference evidence="2 3" key="1">
    <citation type="submission" date="2019-10" db="EMBL/GenBank/DDBJ databases">
        <authorList>
            <person name="Palmer J.M."/>
        </authorList>
    </citation>
    <scope>NUCLEOTIDE SEQUENCE [LARGE SCALE GENOMIC DNA]</scope>
    <source>
        <strain evidence="2 3">TWF718</strain>
    </source>
</reference>
<feature type="region of interest" description="Disordered" evidence="1">
    <location>
        <begin position="247"/>
        <end position="287"/>
    </location>
</feature>
<evidence type="ECO:0000313" key="3">
    <source>
        <dbReference type="Proteomes" id="UP001313282"/>
    </source>
</evidence>
<proteinExistence type="predicted"/>
<keyword evidence="3" id="KW-1185">Reference proteome</keyword>
<dbReference type="EMBL" id="JAVHNR010000001">
    <property type="protein sequence ID" value="KAK6356848.1"/>
    <property type="molecule type" value="Genomic_DNA"/>
</dbReference>
<feature type="region of interest" description="Disordered" evidence="1">
    <location>
        <begin position="1"/>
        <end position="50"/>
    </location>
</feature>
<dbReference type="Proteomes" id="UP001313282">
    <property type="component" value="Unassembled WGS sequence"/>
</dbReference>
<feature type="compositionally biased region" description="Acidic residues" evidence="1">
    <location>
        <begin position="1"/>
        <end position="16"/>
    </location>
</feature>
<gene>
    <name evidence="2" type="ORF">TWF718_001188</name>
</gene>
<accession>A0AAN8RN53</accession>
<feature type="region of interest" description="Disordered" evidence="1">
    <location>
        <begin position="508"/>
        <end position="536"/>
    </location>
</feature>
<organism evidence="2 3">
    <name type="scientific">Orbilia javanica</name>
    <dbReference type="NCBI Taxonomy" id="47235"/>
    <lineage>
        <taxon>Eukaryota</taxon>
        <taxon>Fungi</taxon>
        <taxon>Dikarya</taxon>
        <taxon>Ascomycota</taxon>
        <taxon>Pezizomycotina</taxon>
        <taxon>Orbiliomycetes</taxon>
        <taxon>Orbiliales</taxon>
        <taxon>Orbiliaceae</taxon>
        <taxon>Orbilia</taxon>
    </lineage>
</organism>
<dbReference type="AlphaFoldDB" id="A0AAN8RN53"/>
<dbReference type="Gene3D" id="3.30.160.20">
    <property type="match status" value="1"/>
</dbReference>
<comment type="caution">
    <text evidence="2">The sequence shown here is derived from an EMBL/GenBank/DDBJ whole genome shotgun (WGS) entry which is preliminary data.</text>
</comment>
<dbReference type="SUPFAM" id="SSF54768">
    <property type="entry name" value="dsRNA-binding domain-like"/>
    <property type="match status" value="1"/>
</dbReference>
<protein>
    <submittedName>
        <fullName evidence="2">Uncharacterized protein</fullName>
    </submittedName>
</protein>
<sequence length="938" mass="103632">METEQEFNIEGTDELPADPPTSHSEVDSGYFSRDRITKPTTEPPPQDRVIITHDPVSRTSKSFSAKGFFVKSKQPELLLFSNAHVPDEFYSRFQDLVQLYDRPLKSKLKPKFMAWKVKVLGENESSKRPYIVILCDPASTKKLTKFFSKKEIKQQCEGTEGLPPLPVLVIASTPTRVAVDILEVFGREDVFLDTSLGCGESIKIVNGGKAKMATLGGIVKVTIGGEVQFYGITAGHIVEEDTDDEGVSIGDLSEASGSEAGPDDESSSETSSISTNTSSPDIHVPTEDGGCNFGWKKIGHVAKPTTAMQGLEDCNLDWSLVDIIDGERKKMNFIKNPLSQNGQDSRAHQASDAIDTIYLRKYGNRIDAPVLYQPGTEPGYLKGTINTMPAFMHQSPSNKMARVYNMSWDSEWDKVSAGDCGSWVVDPGVGTFGLGSHAVYGHIVAVDIFDEAYVVPFEDTMEQLKGYLGAEVVELPSCEDLSLGLGSARDLKSILSDPLAPRRSLQFVAEDGSPTQRSTSTPAKVSNISGTTPARPEVTIPEALESSGASIPDVPSTLAPSSSGRDYISELSEYCRKFNLAPPIYRHNEVAISITPELCSETSVYIEGMLYGASLWKEMHPSRIDADQLASREALRNLAIHHQALLFEVPEDTGCKPEKPRSVVGEATMNQYRKKQLKILLPKLTANTREGEQSVGNQENPADTEVTKSLGKYRRRISESDIVEEQDIPAAVRLKKWFVAARKRHPAETIDALLNKQCDLEDRMSDAKYAQESIRREIQRVEGDLARVSAERDLIRMQRETLEGDVELLKLKLLFQEVSGVSRHRRNMEQLPYPPSGQFPDLVDAAFSKEANAPLDIREGLMKRKSGLFMNINRQADTSPGDGMPHRSQHSRHFKGGNNPLFGTSQAVHASNPDAWQGPPRLGPEDLALKRFFDKFLK</sequence>
<feature type="compositionally biased region" description="Polar residues" evidence="1">
    <location>
        <begin position="513"/>
        <end position="532"/>
    </location>
</feature>
<evidence type="ECO:0000256" key="1">
    <source>
        <dbReference type="SAM" id="MobiDB-lite"/>
    </source>
</evidence>
<name>A0AAN8RN53_9PEZI</name>